<accession>A0A1M6K5R2</accession>
<organism evidence="15 16">
    <name type="scientific">Thermoclostridium caenicola</name>
    <dbReference type="NCBI Taxonomy" id="659425"/>
    <lineage>
        <taxon>Bacteria</taxon>
        <taxon>Bacillati</taxon>
        <taxon>Bacillota</taxon>
        <taxon>Clostridia</taxon>
        <taxon>Eubacteriales</taxon>
        <taxon>Oscillospiraceae</taxon>
        <taxon>Thermoclostridium</taxon>
    </lineage>
</organism>
<evidence type="ECO:0000256" key="12">
    <source>
        <dbReference type="PIRSR" id="PIRSR006816-1"/>
    </source>
</evidence>
<evidence type="ECO:0000256" key="10">
    <source>
        <dbReference type="ARBA" id="ARBA00023014"/>
    </source>
</evidence>
<protein>
    <recommendedName>
        <fullName evidence="11">Dihydroorotate dehydrogenase B (NAD(+)), electron transfer subunit</fullName>
    </recommendedName>
    <alternativeName>
        <fullName evidence="11">Dihydroorotate oxidase B, electron transfer subunit</fullName>
    </alternativeName>
</protein>
<keyword evidence="8 11" id="KW-0249">Electron transport</keyword>
<evidence type="ECO:0000256" key="6">
    <source>
        <dbReference type="ARBA" id="ARBA00022827"/>
    </source>
</evidence>
<dbReference type="OrthoDB" id="9789468at2"/>
<comment type="function">
    <text evidence="11">Responsible for channeling the electrons from the oxidation of dihydroorotate from the FMN redox center in the PyrD type B subunit to the ultimate electron acceptor NAD(+).</text>
</comment>
<evidence type="ECO:0000256" key="5">
    <source>
        <dbReference type="ARBA" id="ARBA00022723"/>
    </source>
</evidence>
<dbReference type="CDD" id="cd06218">
    <property type="entry name" value="DHOD_e_trans"/>
    <property type="match status" value="1"/>
</dbReference>
<dbReference type="GO" id="GO:0044205">
    <property type="term" value="P:'de novo' UMP biosynthetic process"/>
    <property type="evidence" value="ECO:0007669"/>
    <property type="project" value="UniProtKB-UniRule"/>
</dbReference>
<dbReference type="SUPFAM" id="SSF63380">
    <property type="entry name" value="Riboflavin synthase domain-like"/>
    <property type="match status" value="1"/>
</dbReference>
<dbReference type="Gene3D" id="2.40.30.10">
    <property type="entry name" value="Translation factors"/>
    <property type="match status" value="1"/>
</dbReference>
<evidence type="ECO:0000313" key="15">
    <source>
        <dbReference type="EMBL" id="SHJ54271.1"/>
    </source>
</evidence>
<feature type="domain" description="FAD-binding FR-type" evidence="14">
    <location>
        <begin position="1"/>
        <end position="99"/>
    </location>
</feature>
<keyword evidence="16" id="KW-1185">Reference proteome</keyword>
<evidence type="ECO:0000256" key="3">
    <source>
        <dbReference type="ARBA" id="ARBA00022630"/>
    </source>
</evidence>
<dbReference type="GO" id="GO:0016491">
    <property type="term" value="F:oxidoreductase activity"/>
    <property type="evidence" value="ECO:0007669"/>
    <property type="project" value="InterPro"/>
</dbReference>
<feature type="binding site" evidence="11 13">
    <location>
        <position position="224"/>
    </location>
    <ligand>
        <name>[2Fe-2S] cluster</name>
        <dbReference type="ChEBI" id="CHEBI:190135"/>
    </ligand>
</feature>
<dbReference type="InterPro" id="IPR017938">
    <property type="entry name" value="Riboflavin_synthase-like_b-brl"/>
</dbReference>
<reference evidence="15 16" key="1">
    <citation type="submission" date="2016-11" db="EMBL/GenBank/DDBJ databases">
        <authorList>
            <person name="Varghese N."/>
            <person name="Submissions S."/>
        </authorList>
    </citation>
    <scope>NUCLEOTIDE SEQUENCE [LARGE SCALE GENOMIC DNA]</scope>
    <source>
        <strain evidence="15 16">DSM 19027</strain>
    </source>
</reference>
<dbReference type="PIRSF" id="PIRSF006816">
    <property type="entry name" value="Cyc3_hyd_g"/>
    <property type="match status" value="1"/>
</dbReference>
<sequence length="257" mass="28062">MNLIHRVGAVNRLNEETFLMTIDSPEIAAAGRPGQFVNIRCGGPDAYLRRPISICRIDRERGTFDIGVQIRGKGTEALSRMRPMEPIDIMGPLGNGFSLKPEDRRIAVVGGGIGVFPLLQLLIEHPASEKLALLGFRSRDQVVLEQDFQMACDELLIATDDGSYGTAGFVTSLLEKKLGEKTFDRVFICGPTPMMKRAAAILLERNVPCEVSLEQRMGCGIGACLVCACKTRAGDDWDYAHVCKDGPVFSGEAVIFD</sequence>
<dbReference type="Gene3D" id="2.10.240.10">
    <property type="entry name" value="Dihydroorotate dehydrogenase, electron transfer subunit"/>
    <property type="match status" value="1"/>
</dbReference>
<dbReference type="InterPro" id="IPR050353">
    <property type="entry name" value="PyrK_electron_transfer"/>
</dbReference>
<keyword evidence="10 11" id="KW-0411">Iron-sulfur</keyword>
<keyword evidence="2 11" id="KW-0813">Transport</keyword>
<evidence type="ECO:0000256" key="11">
    <source>
        <dbReference type="HAMAP-Rule" id="MF_01211"/>
    </source>
</evidence>
<evidence type="ECO:0000256" key="4">
    <source>
        <dbReference type="ARBA" id="ARBA00022714"/>
    </source>
</evidence>
<dbReference type="InterPro" id="IPR008333">
    <property type="entry name" value="Cbr1-like_FAD-bd_dom"/>
</dbReference>
<dbReference type="PANTHER" id="PTHR43513:SF3">
    <property type="entry name" value="DIHYDROOROTATE DEHYDROGENASE B (NAD(+)), ELECTRON TRANSFER SUBUNIT-RELATED"/>
    <property type="match status" value="1"/>
</dbReference>
<dbReference type="Pfam" id="PF10418">
    <property type="entry name" value="DHODB_Fe-S_bind"/>
    <property type="match status" value="1"/>
</dbReference>
<comment type="cofactor">
    <cofactor evidence="11 12">
        <name>FAD</name>
        <dbReference type="ChEBI" id="CHEBI:57692"/>
    </cofactor>
    <text evidence="11 12">Binds 1 FAD per subunit.</text>
</comment>
<feature type="binding site" evidence="11 12">
    <location>
        <begin position="74"/>
        <end position="75"/>
    </location>
    <ligand>
        <name>FAD</name>
        <dbReference type="ChEBI" id="CHEBI:57692"/>
    </ligand>
</feature>
<comment type="cofactor">
    <cofactor evidence="13">
        <name>[2Fe-2S] cluster</name>
        <dbReference type="ChEBI" id="CHEBI:190135"/>
    </cofactor>
    <text evidence="13">Binds 1 [2Fe-2S] cluster per subunit.</text>
</comment>
<evidence type="ECO:0000256" key="2">
    <source>
        <dbReference type="ARBA" id="ARBA00022448"/>
    </source>
</evidence>
<feature type="binding site" evidence="11 13">
    <location>
        <position position="227"/>
    </location>
    <ligand>
        <name>[2Fe-2S] cluster</name>
        <dbReference type="ChEBI" id="CHEBI:190135"/>
    </ligand>
</feature>
<dbReference type="Gene3D" id="3.40.50.80">
    <property type="entry name" value="Nucleotide-binding domain of ferredoxin-NADP reductase (FNR) module"/>
    <property type="match status" value="1"/>
</dbReference>
<dbReference type="HAMAP" id="MF_01211">
    <property type="entry name" value="DHODB_Fe_S_bind"/>
    <property type="match status" value="1"/>
</dbReference>
<feature type="binding site" evidence="11 13">
    <location>
        <position position="219"/>
    </location>
    <ligand>
        <name>[2Fe-2S] cluster</name>
        <dbReference type="ChEBI" id="CHEBI:190135"/>
    </ligand>
</feature>
<dbReference type="Proteomes" id="UP000324781">
    <property type="component" value="Unassembled WGS sequence"/>
</dbReference>
<keyword evidence="7 11" id="KW-0665">Pyrimidine biosynthesis</keyword>
<feature type="binding site" evidence="11 12">
    <location>
        <begin position="50"/>
        <end position="53"/>
    </location>
    <ligand>
        <name>FAD</name>
        <dbReference type="ChEBI" id="CHEBI:57692"/>
    </ligand>
</feature>
<evidence type="ECO:0000256" key="8">
    <source>
        <dbReference type="ARBA" id="ARBA00022982"/>
    </source>
</evidence>
<evidence type="ECO:0000256" key="7">
    <source>
        <dbReference type="ARBA" id="ARBA00022975"/>
    </source>
</evidence>
<keyword evidence="4 11" id="KW-0001">2Fe-2S</keyword>
<keyword evidence="5 11" id="KW-0479">Metal-binding</keyword>
<comment type="pathway">
    <text evidence="11">Pyrimidine metabolism; UMP biosynthesis via de novo pathway; orotate from (S)-dihydroorotate (NAD(+) route): step 1/1.</text>
</comment>
<dbReference type="GO" id="GO:0046872">
    <property type="term" value="F:metal ion binding"/>
    <property type="evidence" value="ECO:0007669"/>
    <property type="project" value="UniProtKB-KW"/>
</dbReference>
<keyword evidence="3 11" id="KW-0285">Flavoprotein</keyword>
<dbReference type="InterPro" id="IPR037117">
    <property type="entry name" value="Dihydroorotate_DH_ele_sf"/>
</dbReference>
<evidence type="ECO:0000256" key="9">
    <source>
        <dbReference type="ARBA" id="ARBA00023004"/>
    </source>
</evidence>
<dbReference type="GO" id="GO:0050660">
    <property type="term" value="F:flavin adenine dinucleotide binding"/>
    <property type="evidence" value="ECO:0007669"/>
    <property type="project" value="InterPro"/>
</dbReference>
<dbReference type="InterPro" id="IPR019480">
    <property type="entry name" value="Dihydroorotate_DH_Fe-S-bd"/>
</dbReference>
<comment type="caution">
    <text evidence="11">Lacks conserved residue(s) required for the propagation of feature annotation.</text>
</comment>
<proteinExistence type="inferred from homology"/>
<evidence type="ECO:0000256" key="1">
    <source>
        <dbReference type="ARBA" id="ARBA00006422"/>
    </source>
</evidence>
<evidence type="ECO:0000259" key="14">
    <source>
        <dbReference type="PROSITE" id="PS51384"/>
    </source>
</evidence>
<dbReference type="AlphaFoldDB" id="A0A1M6K5R2"/>
<dbReference type="SUPFAM" id="SSF52343">
    <property type="entry name" value="Ferredoxin reductase-like, C-terminal NADP-linked domain"/>
    <property type="match status" value="1"/>
</dbReference>
<keyword evidence="6 11" id="KW-0274">FAD</keyword>
<comment type="similarity">
    <text evidence="1 11">Belongs to the PyrK family.</text>
</comment>
<dbReference type="InterPro" id="IPR017927">
    <property type="entry name" value="FAD-bd_FR_type"/>
</dbReference>
<dbReference type="EMBL" id="FQZP01000069">
    <property type="protein sequence ID" value="SHJ54271.1"/>
    <property type="molecule type" value="Genomic_DNA"/>
</dbReference>
<evidence type="ECO:0000256" key="13">
    <source>
        <dbReference type="PIRSR" id="PIRSR006816-2"/>
    </source>
</evidence>
<dbReference type="InterPro" id="IPR012165">
    <property type="entry name" value="Cyt_c3_hydrogenase_gsu"/>
</dbReference>
<dbReference type="InterPro" id="IPR039261">
    <property type="entry name" value="FNR_nucleotide-bd"/>
</dbReference>
<dbReference type="PANTHER" id="PTHR43513">
    <property type="entry name" value="DIHYDROOROTATE DEHYDROGENASE B (NAD(+)), ELECTRON TRANSFER SUBUNIT"/>
    <property type="match status" value="1"/>
</dbReference>
<dbReference type="UniPathway" id="UPA00070">
    <property type="reaction ID" value="UER00945"/>
</dbReference>
<gene>
    <name evidence="11" type="primary">pyrK</name>
    <name evidence="15" type="ORF">SAMN05444373_10694</name>
</gene>
<comment type="cofactor">
    <cofactor evidence="11">
        <name>[2Fe-2S] cluster</name>
        <dbReference type="ChEBI" id="CHEBI:190135"/>
    </cofactor>
    <text evidence="11">Binds 1 [2Fe-2S] cluster per subunit.</text>
</comment>
<dbReference type="InterPro" id="IPR023455">
    <property type="entry name" value="Dihydroorotate_DHASE_ETsu"/>
</dbReference>
<comment type="subunit">
    <text evidence="11">Heterotetramer of 2 PyrK and 2 PyrD type B subunits.</text>
</comment>
<dbReference type="GO" id="GO:0009055">
    <property type="term" value="F:electron transfer activity"/>
    <property type="evidence" value="ECO:0007669"/>
    <property type="project" value="UniProtKB-UniRule"/>
</dbReference>
<keyword evidence="9 11" id="KW-0408">Iron</keyword>
<evidence type="ECO:0000313" key="16">
    <source>
        <dbReference type="Proteomes" id="UP000324781"/>
    </source>
</evidence>
<dbReference type="RefSeq" id="WP_149679633.1">
    <property type="nucleotide sequence ID" value="NZ_DAONMB010000069.1"/>
</dbReference>
<dbReference type="Pfam" id="PF00970">
    <property type="entry name" value="FAD_binding_6"/>
    <property type="match status" value="1"/>
</dbReference>
<dbReference type="PROSITE" id="PS51384">
    <property type="entry name" value="FAD_FR"/>
    <property type="match status" value="1"/>
</dbReference>
<name>A0A1M6K5R2_9FIRM</name>
<dbReference type="GO" id="GO:0051537">
    <property type="term" value="F:2 iron, 2 sulfur cluster binding"/>
    <property type="evidence" value="ECO:0007669"/>
    <property type="project" value="UniProtKB-KW"/>
</dbReference>
<feature type="binding site" evidence="11 13">
    <location>
        <position position="243"/>
    </location>
    <ligand>
        <name>[2Fe-2S] cluster</name>
        <dbReference type="ChEBI" id="CHEBI:190135"/>
    </ligand>
</feature>